<name>A0A3B0MMU4_9GAMM</name>
<accession>A0A3B0MMU4</accession>
<proteinExistence type="predicted"/>
<protein>
    <submittedName>
        <fullName evidence="1">Uncharacterized protein</fullName>
    </submittedName>
</protein>
<sequence length="135" mass="15230" precursor="true">MFIFDVSAISLLISALIFSISTSCNAFTFSLIFPPIRDVSGGFPLPVITLQHQRGYISIQDNNLQHKNYQPPIERLAIVIRDTLEVAENMIFIGRENLANQDFNAPVISIEQSGSSEVKGFSEKYRRNVEVMEYS</sequence>
<dbReference type="EMBL" id="UFQR01000043">
    <property type="protein sequence ID" value="SSW96654.1"/>
    <property type="molecule type" value="Genomic_DNA"/>
</dbReference>
<evidence type="ECO:0000313" key="1">
    <source>
        <dbReference type="EMBL" id="SSW96654.1"/>
    </source>
</evidence>
<gene>
    <name evidence="1" type="ORF">ARTV_3193</name>
</gene>
<reference evidence="1" key="1">
    <citation type="submission" date="2018-04" db="EMBL/GenBank/DDBJ databases">
        <authorList>
            <person name="Go L.Y."/>
            <person name="Mitchell J.A."/>
        </authorList>
    </citation>
    <scope>NUCLEOTIDE SEQUENCE</scope>
    <source>
        <strain evidence="1">ARTV</strain>
    </source>
</reference>
<organism evidence="1">
    <name type="scientific">Arsenophonus endosymbiont of Trialeurodes vaporariorum</name>
    <dbReference type="NCBI Taxonomy" id="235567"/>
    <lineage>
        <taxon>Bacteria</taxon>
        <taxon>Pseudomonadati</taxon>
        <taxon>Pseudomonadota</taxon>
        <taxon>Gammaproteobacteria</taxon>
        <taxon>Enterobacterales</taxon>
        <taxon>Morganellaceae</taxon>
        <taxon>Arsenophonus</taxon>
    </lineage>
</organism>
<dbReference type="AlphaFoldDB" id="A0A3B0MMU4"/>